<evidence type="ECO:0000256" key="2">
    <source>
        <dbReference type="ARBA" id="ARBA00022475"/>
    </source>
</evidence>
<dbReference type="Proteomes" id="UP001162162">
    <property type="component" value="Unassembled WGS sequence"/>
</dbReference>
<protein>
    <submittedName>
        <fullName evidence="9">Uncharacterized protein</fullName>
    </submittedName>
</protein>
<keyword evidence="10" id="KW-1185">Reference proteome</keyword>
<dbReference type="SUPFAM" id="SSF53850">
    <property type="entry name" value="Periplasmic binding protein-like II"/>
    <property type="match status" value="1"/>
</dbReference>
<name>A0AAV8Y1Z5_9CUCU</name>
<reference evidence="9" key="1">
    <citation type="journal article" date="2023" name="Insect Mol. Biol.">
        <title>Genome sequencing provides insights into the evolution of gene families encoding plant cell wall-degrading enzymes in longhorned beetles.</title>
        <authorList>
            <person name="Shin N.R."/>
            <person name="Okamura Y."/>
            <person name="Kirsch R."/>
            <person name="Pauchet Y."/>
        </authorList>
    </citation>
    <scope>NUCLEOTIDE SEQUENCE</scope>
    <source>
        <strain evidence="9">AMC_N1</strain>
    </source>
</reference>
<keyword evidence="5 8" id="KW-0472">Membrane</keyword>
<evidence type="ECO:0000256" key="4">
    <source>
        <dbReference type="ARBA" id="ARBA00022989"/>
    </source>
</evidence>
<keyword evidence="7" id="KW-0325">Glycoprotein</keyword>
<evidence type="ECO:0000256" key="3">
    <source>
        <dbReference type="ARBA" id="ARBA00022692"/>
    </source>
</evidence>
<proteinExistence type="predicted"/>
<evidence type="ECO:0000256" key="8">
    <source>
        <dbReference type="SAM" id="Phobius"/>
    </source>
</evidence>
<comment type="caution">
    <text evidence="9">The sequence shown here is derived from an EMBL/GenBank/DDBJ whole genome shotgun (WGS) entry which is preliminary data.</text>
</comment>
<evidence type="ECO:0000256" key="7">
    <source>
        <dbReference type="ARBA" id="ARBA00023180"/>
    </source>
</evidence>
<gene>
    <name evidence="9" type="ORF">NQ318_007917</name>
</gene>
<sequence length="239" mass="27570">MILSVVCLGIILTIMMTIYNKVAIKYLKIKAGNRGEGFWDSVVWCVGVFTQQAFITSVLSVKRWDIGNVEDLLNSDYEIGYTKNSGDELYLRVIDKYYPTEGDIPSHVARKEITVIKNYKCTDDIAEIPIEYSENYIAFPMSKRSPYRKLINLSIIRMHELGYYKHIYHLMNPTVKKCEKSRTYNSARLADLLAGFGILFIGNVLSIAIFVAECAWKRKKKMLVSIEKNIAYVRHRDLE</sequence>
<dbReference type="EMBL" id="JAPWTK010000242">
    <property type="protein sequence ID" value="KAJ8944704.1"/>
    <property type="molecule type" value="Genomic_DNA"/>
</dbReference>
<keyword evidence="6" id="KW-0675">Receptor</keyword>
<evidence type="ECO:0000313" key="10">
    <source>
        <dbReference type="Proteomes" id="UP001162162"/>
    </source>
</evidence>
<keyword evidence="4 8" id="KW-1133">Transmembrane helix</keyword>
<organism evidence="9 10">
    <name type="scientific">Aromia moschata</name>
    <dbReference type="NCBI Taxonomy" id="1265417"/>
    <lineage>
        <taxon>Eukaryota</taxon>
        <taxon>Metazoa</taxon>
        <taxon>Ecdysozoa</taxon>
        <taxon>Arthropoda</taxon>
        <taxon>Hexapoda</taxon>
        <taxon>Insecta</taxon>
        <taxon>Pterygota</taxon>
        <taxon>Neoptera</taxon>
        <taxon>Endopterygota</taxon>
        <taxon>Coleoptera</taxon>
        <taxon>Polyphaga</taxon>
        <taxon>Cucujiformia</taxon>
        <taxon>Chrysomeloidea</taxon>
        <taxon>Cerambycidae</taxon>
        <taxon>Cerambycinae</taxon>
        <taxon>Callichromatini</taxon>
        <taxon>Aromia</taxon>
    </lineage>
</organism>
<feature type="transmembrane region" description="Helical" evidence="8">
    <location>
        <begin position="192"/>
        <end position="212"/>
    </location>
</feature>
<comment type="subcellular location">
    <subcellularLocation>
        <location evidence="1">Cell membrane</location>
        <topology evidence="1">Multi-pass membrane protein</topology>
    </subcellularLocation>
</comment>
<evidence type="ECO:0000256" key="5">
    <source>
        <dbReference type="ARBA" id="ARBA00023136"/>
    </source>
</evidence>
<accession>A0AAV8Y1Z5</accession>
<evidence type="ECO:0000256" key="1">
    <source>
        <dbReference type="ARBA" id="ARBA00004651"/>
    </source>
</evidence>
<evidence type="ECO:0000313" key="9">
    <source>
        <dbReference type="EMBL" id="KAJ8944704.1"/>
    </source>
</evidence>
<dbReference type="InterPro" id="IPR052192">
    <property type="entry name" value="Insect_Ionotropic_Sensory_Rcpt"/>
</dbReference>
<dbReference type="PANTHER" id="PTHR42643:SF33">
    <property type="entry name" value="GLUTAMATE RECEPTOR 2-LIKE PROTEIN"/>
    <property type="match status" value="1"/>
</dbReference>
<keyword evidence="3 8" id="KW-0812">Transmembrane</keyword>
<dbReference type="PANTHER" id="PTHR42643">
    <property type="entry name" value="IONOTROPIC RECEPTOR 20A-RELATED"/>
    <property type="match status" value="1"/>
</dbReference>
<evidence type="ECO:0000256" key="6">
    <source>
        <dbReference type="ARBA" id="ARBA00023170"/>
    </source>
</evidence>
<dbReference type="AlphaFoldDB" id="A0AAV8Y1Z5"/>
<keyword evidence="2" id="KW-1003">Cell membrane</keyword>
<dbReference type="GO" id="GO:0005886">
    <property type="term" value="C:plasma membrane"/>
    <property type="evidence" value="ECO:0007669"/>
    <property type="project" value="UniProtKB-SubCell"/>
</dbReference>